<feature type="signal peptide" evidence="1">
    <location>
        <begin position="1"/>
        <end position="20"/>
    </location>
</feature>
<evidence type="ECO:0000313" key="3">
    <source>
        <dbReference type="Proteomes" id="UP000770661"/>
    </source>
</evidence>
<proteinExistence type="predicted"/>
<keyword evidence="1" id="KW-0732">Signal</keyword>
<dbReference type="AlphaFoldDB" id="A0A8J5CHK2"/>
<evidence type="ECO:0000256" key="1">
    <source>
        <dbReference type="SAM" id="SignalP"/>
    </source>
</evidence>
<evidence type="ECO:0000313" key="2">
    <source>
        <dbReference type="EMBL" id="KAG0710824.1"/>
    </source>
</evidence>
<gene>
    <name evidence="2" type="ORF">GWK47_022010</name>
</gene>
<dbReference type="Proteomes" id="UP000770661">
    <property type="component" value="Unassembled WGS sequence"/>
</dbReference>
<accession>A0A8J5CHK2</accession>
<feature type="chain" id="PRO_5035224886" evidence="1">
    <location>
        <begin position="21"/>
        <end position="319"/>
    </location>
</feature>
<keyword evidence="3" id="KW-1185">Reference proteome</keyword>
<protein>
    <submittedName>
        <fullName evidence="2">Uncharacterized protein</fullName>
    </submittedName>
</protein>
<reference evidence="2" key="1">
    <citation type="submission" date="2020-07" db="EMBL/GenBank/DDBJ databases">
        <title>The High-quality genome of the commercially important snow crab, Chionoecetes opilio.</title>
        <authorList>
            <person name="Jeong J.-H."/>
            <person name="Ryu S."/>
        </authorList>
    </citation>
    <scope>NUCLEOTIDE SEQUENCE</scope>
    <source>
        <strain evidence="2">MADBK_172401_WGS</strain>
        <tissue evidence="2">Digestive gland</tissue>
    </source>
</reference>
<dbReference type="EMBL" id="JACEEZ010023870">
    <property type="protein sequence ID" value="KAG0710824.1"/>
    <property type="molecule type" value="Genomic_DNA"/>
</dbReference>
<comment type="caution">
    <text evidence="2">The sequence shown here is derived from an EMBL/GenBank/DDBJ whole genome shotgun (WGS) entry which is preliminary data.</text>
</comment>
<name>A0A8J5CHK2_CHIOP</name>
<sequence length="319" mass="35611">MAATMLTLVCSVCLLLLASGHQDPITEQTPASRQSFHRLVEIMKEKTRREMHWLNNTRKMLLQVSQHIKSPNKFKVEGSTGIEMNACQLDEKDNTTPQVVAATFETFTQRLDPWGTVATLKDTFNQLQCFAKAQIKLSPEKEATEGKESPPRPAVIRYSKVLADRLNTSKFRLSLLEASLIRLHLPKTILARCCPGHMEPETRASRELVNAKIQTSTLVLKKLAVKVETAEVLLAITGAQDGKISMNNLGQMFVNTPPSSSGRLTPIHYGPYCKGIIIRGPVYTIMQRMLTEVSGAALQLEKTKVNIFQEIELLPRCCP</sequence>
<organism evidence="2 3">
    <name type="scientific">Chionoecetes opilio</name>
    <name type="common">Atlantic snow crab</name>
    <name type="synonym">Cancer opilio</name>
    <dbReference type="NCBI Taxonomy" id="41210"/>
    <lineage>
        <taxon>Eukaryota</taxon>
        <taxon>Metazoa</taxon>
        <taxon>Ecdysozoa</taxon>
        <taxon>Arthropoda</taxon>
        <taxon>Crustacea</taxon>
        <taxon>Multicrustacea</taxon>
        <taxon>Malacostraca</taxon>
        <taxon>Eumalacostraca</taxon>
        <taxon>Eucarida</taxon>
        <taxon>Decapoda</taxon>
        <taxon>Pleocyemata</taxon>
        <taxon>Brachyura</taxon>
        <taxon>Eubrachyura</taxon>
        <taxon>Majoidea</taxon>
        <taxon>Majidae</taxon>
        <taxon>Chionoecetes</taxon>
    </lineage>
</organism>